<dbReference type="InterPro" id="IPR006058">
    <property type="entry name" value="2Fe2S_fd_BS"/>
</dbReference>
<keyword evidence="3" id="KW-0001">2Fe-2S</keyword>
<dbReference type="GO" id="GO:0046872">
    <property type="term" value="F:metal ion binding"/>
    <property type="evidence" value="ECO:0007669"/>
    <property type="project" value="UniProtKB-KW"/>
</dbReference>
<keyword evidence="4" id="KW-0479">Metal-binding</keyword>
<dbReference type="AlphaFoldDB" id="A0A2T0KFP6"/>
<evidence type="ECO:0000256" key="6">
    <source>
        <dbReference type="ARBA" id="ARBA00023002"/>
    </source>
</evidence>
<dbReference type="InterPro" id="IPR036010">
    <property type="entry name" value="2Fe-2S_ferredoxin-like_sf"/>
</dbReference>
<dbReference type="InterPro" id="IPR008333">
    <property type="entry name" value="Cbr1-like_FAD-bd_dom"/>
</dbReference>
<dbReference type="Gene3D" id="3.40.50.80">
    <property type="entry name" value="Nucleotide-binding domain of ferredoxin-NADP reductase (FNR) module"/>
    <property type="match status" value="1"/>
</dbReference>
<evidence type="ECO:0008006" key="13">
    <source>
        <dbReference type="Google" id="ProtNLM"/>
    </source>
</evidence>
<dbReference type="Gene3D" id="3.10.20.30">
    <property type="match status" value="1"/>
</dbReference>
<dbReference type="SUPFAM" id="SSF54292">
    <property type="entry name" value="2Fe-2S ferredoxin-like"/>
    <property type="match status" value="1"/>
</dbReference>
<evidence type="ECO:0000256" key="1">
    <source>
        <dbReference type="ARBA" id="ARBA00001974"/>
    </source>
</evidence>
<evidence type="ECO:0000256" key="7">
    <source>
        <dbReference type="ARBA" id="ARBA00023004"/>
    </source>
</evidence>
<dbReference type="Proteomes" id="UP000239415">
    <property type="component" value="Unassembled WGS sequence"/>
</dbReference>
<dbReference type="InterPro" id="IPR011576">
    <property type="entry name" value="Pyridox_Oxase_N"/>
</dbReference>
<dbReference type="Pfam" id="PF00970">
    <property type="entry name" value="FAD_binding_6"/>
    <property type="match status" value="1"/>
</dbReference>
<dbReference type="SUPFAM" id="SSF52343">
    <property type="entry name" value="Ferredoxin reductase-like, C-terminal NADP-linked domain"/>
    <property type="match status" value="1"/>
</dbReference>
<keyword evidence="5" id="KW-0274">FAD</keyword>
<gene>
    <name evidence="11" type="ORF">CLV67_105175</name>
</gene>
<dbReference type="CDD" id="cd06214">
    <property type="entry name" value="PA_degradation_oxidoreductase_like"/>
    <property type="match status" value="1"/>
</dbReference>
<evidence type="ECO:0000256" key="5">
    <source>
        <dbReference type="ARBA" id="ARBA00022827"/>
    </source>
</evidence>
<keyword evidence="12" id="KW-1185">Reference proteome</keyword>
<dbReference type="InterPro" id="IPR001041">
    <property type="entry name" value="2Fe-2S_ferredoxin-type"/>
</dbReference>
<dbReference type="PRINTS" id="PR00410">
    <property type="entry name" value="PHEHYDRXLASE"/>
</dbReference>
<comment type="caution">
    <text evidence="11">The sequence shown here is derived from an EMBL/GenBank/DDBJ whole genome shotgun (WGS) entry which is preliminary data.</text>
</comment>
<dbReference type="PANTHER" id="PTHR47354">
    <property type="entry name" value="NADH OXIDOREDUCTASE HCR"/>
    <property type="match status" value="1"/>
</dbReference>
<evidence type="ECO:0000313" key="11">
    <source>
        <dbReference type="EMBL" id="PRX21998.1"/>
    </source>
</evidence>
<dbReference type="InterPro" id="IPR050415">
    <property type="entry name" value="MRET"/>
</dbReference>
<organism evidence="11 12">
    <name type="scientific">Actinoplanes italicus</name>
    <dbReference type="NCBI Taxonomy" id="113567"/>
    <lineage>
        <taxon>Bacteria</taxon>
        <taxon>Bacillati</taxon>
        <taxon>Actinomycetota</taxon>
        <taxon>Actinomycetes</taxon>
        <taxon>Micromonosporales</taxon>
        <taxon>Micromonosporaceae</taxon>
        <taxon>Actinoplanes</taxon>
    </lineage>
</organism>
<dbReference type="EMBL" id="PVMZ01000005">
    <property type="protein sequence ID" value="PRX21998.1"/>
    <property type="molecule type" value="Genomic_DNA"/>
</dbReference>
<accession>A0A2T0KFP6</accession>
<dbReference type="Gene3D" id="2.30.110.10">
    <property type="entry name" value="Electron Transport, Fmn-binding Protein, Chain A"/>
    <property type="match status" value="1"/>
</dbReference>
<keyword evidence="2" id="KW-0285">Flavoprotein</keyword>
<feature type="domain" description="FAD-binding FR-type" evidence="10">
    <location>
        <begin position="349"/>
        <end position="449"/>
    </location>
</feature>
<proteinExistence type="predicted"/>
<evidence type="ECO:0000256" key="8">
    <source>
        <dbReference type="ARBA" id="ARBA00023014"/>
    </source>
</evidence>
<keyword evidence="6" id="KW-0560">Oxidoreductase</keyword>
<evidence type="ECO:0000259" key="9">
    <source>
        <dbReference type="PROSITE" id="PS51085"/>
    </source>
</evidence>
<dbReference type="GO" id="GO:0016491">
    <property type="term" value="F:oxidoreductase activity"/>
    <property type="evidence" value="ECO:0007669"/>
    <property type="project" value="UniProtKB-KW"/>
</dbReference>
<evidence type="ECO:0000256" key="4">
    <source>
        <dbReference type="ARBA" id="ARBA00022723"/>
    </source>
</evidence>
<evidence type="ECO:0000313" key="12">
    <source>
        <dbReference type="Proteomes" id="UP000239415"/>
    </source>
</evidence>
<dbReference type="CDD" id="cd00207">
    <property type="entry name" value="fer2"/>
    <property type="match status" value="1"/>
</dbReference>
<dbReference type="PROSITE" id="PS51085">
    <property type="entry name" value="2FE2S_FER_2"/>
    <property type="match status" value="1"/>
</dbReference>
<dbReference type="RefSeq" id="WP_106318553.1">
    <property type="nucleotide sequence ID" value="NZ_BOMO01000035.1"/>
</dbReference>
<dbReference type="PRINTS" id="PR00371">
    <property type="entry name" value="FPNCR"/>
</dbReference>
<dbReference type="SUPFAM" id="SSF63380">
    <property type="entry name" value="Riboflavin synthase domain-like"/>
    <property type="match status" value="1"/>
</dbReference>
<dbReference type="InterPro" id="IPR039261">
    <property type="entry name" value="FNR_nucleotide-bd"/>
</dbReference>
<dbReference type="InterPro" id="IPR012349">
    <property type="entry name" value="Split_barrel_FMN-bd"/>
</dbReference>
<dbReference type="Pfam" id="PF00111">
    <property type="entry name" value="Fer2"/>
    <property type="match status" value="1"/>
</dbReference>
<sequence length="667" mass="70303">MSWENARSLSTVDEVEALVGTPPAPVVRKQISALDEGCRAVLARSPIAALGYRDADGTSTTVFVGGRPGFARLLSPTLITFAVPPAARGPVSMFFLLPGVGEVLRVNGSVMTGGIGVDEAFVHCAQAVLRSRLWQPPGPAGPIPDVCGDGPLSRPGVAAFLGAAPFLALSTWDGEGGSDTSPRGDQGSVALILDGRTLLIADRKGNKRADALHNLMCDDRLSLAGLVPGRTDVLHVRGRGRVTTDPELLRRLELRGSPPHAALLVDVEHAALTTGTAVTGARLWSPAAHVRPGEAPDLMMLAGEHLAANTAPRFVLTLVRAIPGLDRLLRRVMNRAYRSGLRKEGYADGVLREVRVAEVRRETPTVVTLVLEDGHPFDFRPGQFFTLVTEVDGRSVRRAYSASSAPGAARLEVTVKQVDGGLFSTHVHRRVRAGDRLAVRGPSGTFHPGSPAEIVLIAGGSGVTPMMSMIRSRLAGPHGGRIDLLYSSRDEAEILFGAELDRLAAAHPDRLSVTHVLTRRDGRIDADGIRRWVAGLAPGPHVHYYVCGPEALADTVRIALTGMGVAAGRVHSERFRNVPDSVTTEPQELTVTENGRPVGTAVVAPGQTLLDAGLAAGLPLPYSCTAGGCGSCAVHLTTGDVTLTEPDGTVLTCVACPMSALTLDIRR</sequence>
<dbReference type="InterPro" id="IPR012675">
    <property type="entry name" value="Beta-grasp_dom_sf"/>
</dbReference>
<dbReference type="PROSITE" id="PS00197">
    <property type="entry name" value="2FE2S_FER_1"/>
    <property type="match status" value="1"/>
</dbReference>
<dbReference type="Gene3D" id="2.40.30.10">
    <property type="entry name" value="Translation factors"/>
    <property type="match status" value="1"/>
</dbReference>
<dbReference type="InterPro" id="IPR001709">
    <property type="entry name" value="Flavoprot_Pyr_Nucl_cyt_Rdtase"/>
</dbReference>
<dbReference type="Pfam" id="PF00175">
    <property type="entry name" value="NAD_binding_1"/>
    <property type="match status" value="1"/>
</dbReference>
<evidence type="ECO:0000256" key="3">
    <source>
        <dbReference type="ARBA" id="ARBA00022714"/>
    </source>
</evidence>
<dbReference type="SUPFAM" id="SSF50475">
    <property type="entry name" value="FMN-binding split barrel"/>
    <property type="match status" value="1"/>
</dbReference>
<dbReference type="PROSITE" id="PS51384">
    <property type="entry name" value="FAD_FR"/>
    <property type="match status" value="1"/>
</dbReference>
<name>A0A2T0KFP6_9ACTN</name>
<dbReference type="InterPro" id="IPR017927">
    <property type="entry name" value="FAD-bd_FR_type"/>
</dbReference>
<dbReference type="PANTHER" id="PTHR47354:SF6">
    <property type="entry name" value="NADH OXIDOREDUCTASE HCR"/>
    <property type="match status" value="1"/>
</dbReference>
<keyword evidence="8" id="KW-0411">Iron-sulfur</keyword>
<dbReference type="InterPro" id="IPR001433">
    <property type="entry name" value="OxRdtase_FAD/NAD-bd"/>
</dbReference>
<evidence type="ECO:0000259" key="10">
    <source>
        <dbReference type="PROSITE" id="PS51384"/>
    </source>
</evidence>
<dbReference type="OrthoDB" id="9796486at2"/>
<comment type="cofactor">
    <cofactor evidence="1">
        <name>FAD</name>
        <dbReference type="ChEBI" id="CHEBI:57692"/>
    </cofactor>
</comment>
<dbReference type="GO" id="GO:0051537">
    <property type="term" value="F:2 iron, 2 sulfur cluster binding"/>
    <property type="evidence" value="ECO:0007669"/>
    <property type="project" value="UniProtKB-KW"/>
</dbReference>
<dbReference type="Pfam" id="PF01243">
    <property type="entry name" value="PNPOx_N"/>
    <property type="match status" value="1"/>
</dbReference>
<feature type="domain" description="2Fe-2S ferredoxin-type" evidence="9">
    <location>
        <begin position="587"/>
        <end position="667"/>
    </location>
</feature>
<reference evidence="11 12" key="1">
    <citation type="submission" date="2018-03" db="EMBL/GenBank/DDBJ databases">
        <title>Genomic Encyclopedia of Archaeal and Bacterial Type Strains, Phase II (KMG-II): from individual species to whole genera.</title>
        <authorList>
            <person name="Goeker M."/>
        </authorList>
    </citation>
    <scope>NUCLEOTIDE SEQUENCE [LARGE SCALE GENOMIC DNA]</scope>
    <source>
        <strain evidence="11 12">DSM 43146</strain>
    </source>
</reference>
<dbReference type="InterPro" id="IPR017938">
    <property type="entry name" value="Riboflavin_synthase-like_b-brl"/>
</dbReference>
<evidence type="ECO:0000256" key="2">
    <source>
        <dbReference type="ARBA" id="ARBA00022630"/>
    </source>
</evidence>
<protein>
    <recommendedName>
        <fullName evidence="13">Ferredoxin-NADP reductase</fullName>
    </recommendedName>
</protein>
<keyword evidence="7" id="KW-0408">Iron</keyword>